<proteinExistence type="predicted"/>
<reference evidence="10" key="3">
    <citation type="journal article" date="2018" name="J. Anim. Genet.">
        <title>Acquired interbacterial defense systems protect against interspecies antagonism in the human gut microbiome.</title>
        <authorList>
            <person name="Ross B.D."/>
            <person name="Verster A.J."/>
            <person name="Radey M.C."/>
            <person name="Schmidtke D.T."/>
            <person name="Pope C.E."/>
            <person name="Hoffman L.R."/>
            <person name="Hajjar A."/>
            <person name="Peterson S.B."/>
            <person name="Borenstein E."/>
            <person name="Mougous J."/>
        </authorList>
    </citation>
    <scope>NUCLEOTIDE SEQUENCE [LARGE SCALE GENOMIC DNA]</scope>
    <source>
        <strain evidence="10">H204</strain>
    </source>
</reference>
<feature type="transmembrane region" description="Helical" evidence="1">
    <location>
        <begin position="207"/>
        <end position="224"/>
    </location>
</feature>
<dbReference type="Proteomes" id="UP000435059">
    <property type="component" value="Unassembled WGS sequence"/>
</dbReference>
<comment type="caution">
    <text evidence="6">The sequence shown here is derived from an EMBL/GenBank/DDBJ whole genome shotgun (WGS) entry which is preliminary data.</text>
</comment>
<dbReference type="Proteomes" id="UP000285503">
    <property type="component" value="Unassembled WGS sequence"/>
</dbReference>
<evidence type="ECO:0000313" key="12">
    <source>
        <dbReference type="Proteomes" id="UP000438288"/>
    </source>
</evidence>
<dbReference type="EMBL" id="WDCP01000105">
    <property type="protein sequence ID" value="KAB6335966.1"/>
    <property type="molecule type" value="Genomic_DNA"/>
</dbReference>
<dbReference type="EMBL" id="WDER01000044">
    <property type="protein sequence ID" value="KAB6081078.1"/>
    <property type="molecule type" value="Genomic_DNA"/>
</dbReference>
<name>A0A1Y4V6L3_9BACE</name>
<accession>A0A1Y4V6L3</accession>
<evidence type="ECO:0008006" key="14">
    <source>
        <dbReference type="Google" id="ProtNLM"/>
    </source>
</evidence>
<organism evidence="6 8">
    <name type="scientific">Bacteroides xylanisolvens</name>
    <dbReference type="NCBI Taxonomy" id="371601"/>
    <lineage>
        <taxon>Bacteria</taxon>
        <taxon>Pseudomonadati</taxon>
        <taxon>Bacteroidota</taxon>
        <taxon>Bacteroidia</taxon>
        <taxon>Bacteroidales</taxon>
        <taxon>Bacteroidaceae</taxon>
        <taxon>Bacteroides</taxon>
    </lineage>
</organism>
<evidence type="ECO:0000313" key="5">
    <source>
        <dbReference type="EMBL" id="KAB6335966.1"/>
    </source>
</evidence>
<dbReference type="Proteomes" id="UP000438288">
    <property type="component" value="Unassembled WGS sequence"/>
</dbReference>
<evidence type="ECO:0000313" key="13">
    <source>
        <dbReference type="Proteomes" id="UP000474077"/>
    </source>
</evidence>
<evidence type="ECO:0000313" key="10">
    <source>
        <dbReference type="Proteomes" id="UP000327007"/>
    </source>
</evidence>
<evidence type="ECO:0000256" key="1">
    <source>
        <dbReference type="SAM" id="Phobius"/>
    </source>
</evidence>
<reference evidence="7 9" key="4">
    <citation type="submission" date="2018-08" db="EMBL/GenBank/DDBJ databases">
        <title>A genome reference for cultivated species of the human gut microbiota.</title>
        <authorList>
            <person name="Zou Y."/>
            <person name="Xue W."/>
            <person name="Luo G."/>
        </authorList>
    </citation>
    <scope>NUCLEOTIDE SEQUENCE [LARGE SCALE GENOMIC DNA]</scope>
    <source>
        <strain evidence="7 9">AF46-11NS</strain>
    </source>
</reference>
<gene>
    <name evidence="6" type="ORF">B5E52_16480</name>
    <name evidence="7" type="ORF">DW075_24185</name>
    <name evidence="2" type="ORF">F6S82_13180</name>
    <name evidence="3" type="ORF">GA560_15295</name>
    <name evidence="4" type="ORF">GA574_19945</name>
    <name evidence="5" type="ORF">GAZ43_24405</name>
</gene>
<reference evidence="2" key="5">
    <citation type="journal article" date="2019" name="bioRxiv">
        <title>Acquired interbacterial defense systems protect against interspecies antagonism in the human gut microbiome.</title>
        <authorList>
            <person name="Ross B.D."/>
            <person name="Verster A.J."/>
            <person name="Radey M.C."/>
            <person name="Schmidtke D.T."/>
            <person name="Pope C.E."/>
            <person name="Hoffman L.R."/>
            <person name="Hajjar A.M."/>
            <person name="Peterson S.B."/>
            <person name="Borenstein E."/>
            <person name="Mougous J.D."/>
        </authorList>
    </citation>
    <scope>NUCLEOTIDE SEQUENCE</scope>
    <source>
        <strain evidence="2">H204</strain>
    </source>
</reference>
<keyword evidence="11" id="KW-1185">Reference proteome</keyword>
<keyword evidence="1" id="KW-0472">Membrane</keyword>
<evidence type="ECO:0000313" key="2">
    <source>
        <dbReference type="EMBL" id="KAA9045769.1"/>
    </source>
</evidence>
<dbReference type="EMBL" id="NFLW01000035">
    <property type="protein sequence ID" value="OUQ64774.1"/>
    <property type="molecule type" value="Genomic_DNA"/>
</dbReference>
<feature type="transmembrane region" description="Helical" evidence="1">
    <location>
        <begin position="64"/>
        <end position="84"/>
    </location>
</feature>
<dbReference type="Proteomes" id="UP000474077">
    <property type="component" value="Unassembled WGS sequence"/>
</dbReference>
<dbReference type="AlphaFoldDB" id="A0A1Y4V6L3"/>
<reference evidence="11 12" key="6">
    <citation type="journal article" date="2019" name="Nat. Med.">
        <title>A library of human gut bacterial isolates paired with longitudinal multiomics data enables mechanistic microbiome research.</title>
        <authorList>
            <person name="Poyet M."/>
            <person name="Groussin M."/>
            <person name="Gibbons S.M."/>
            <person name="Avila-Pacheco J."/>
            <person name="Jiang X."/>
            <person name="Kearney S.M."/>
            <person name="Perrotta A.R."/>
            <person name="Berdy B."/>
            <person name="Zhao S."/>
            <person name="Lieberman T.D."/>
            <person name="Swanson P.K."/>
            <person name="Smith M."/>
            <person name="Roesemann S."/>
            <person name="Alexander J.E."/>
            <person name="Rich S.A."/>
            <person name="Livny J."/>
            <person name="Vlamakis H."/>
            <person name="Clish C."/>
            <person name="Bullock K."/>
            <person name="Deik A."/>
            <person name="Scott J."/>
            <person name="Pierce K.A."/>
            <person name="Xavier R.J."/>
            <person name="Alm E.J."/>
        </authorList>
    </citation>
    <scope>NUCLEOTIDE SEQUENCE [LARGE SCALE GENOMIC DNA]</scope>
    <source>
        <strain evidence="5 12">BIOML-A16</strain>
        <strain evidence="3 13">BIOML-A73</strain>
        <strain evidence="4 11">BIOML-A74</strain>
    </source>
</reference>
<evidence type="ECO:0000313" key="4">
    <source>
        <dbReference type="EMBL" id="KAB6083527.1"/>
    </source>
</evidence>
<evidence type="ECO:0000313" key="8">
    <source>
        <dbReference type="Proteomes" id="UP000196036"/>
    </source>
</evidence>
<evidence type="ECO:0000313" key="7">
    <source>
        <dbReference type="EMBL" id="RHK17416.1"/>
    </source>
</evidence>
<keyword evidence="1" id="KW-0812">Transmembrane</keyword>
<evidence type="ECO:0000313" key="11">
    <source>
        <dbReference type="Proteomes" id="UP000435059"/>
    </source>
</evidence>
<reference evidence="2" key="7">
    <citation type="submission" date="2019-09" db="EMBL/GenBank/DDBJ databases">
        <authorList>
            <person name="Ross B.D."/>
            <person name="Verster A.J."/>
            <person name="Radey M.C."/>
            <person name="Schmidtke D.T."/>
            <person name="Pope C.E."/>
            <person name="Hoffman L.R."/>
            <person name="Hajjar A.M."/>
            <person name="Peterson S.B."/>
            <person name="Borenstein E."/>
            <person name="Mougous J.D."/>
        </authorList>
    </citation>
    <scope>NUCLEOTIDE SEQUENCE</scope>
    <source>
        <strain evidence="2">H204</strain>
    </source>
</reference>
<evidence type="ECO:0000313" key="9">
    <source>
        <dbReference type="Proteomes" id="UP000285503"/>
    </source>
</evidence>
<feature type="transmembrane region" description="Helical" evidence="1">
    <location>
        <begin position="171"/>
        <end position="195"/>
    </location>
</feature>
<keyword evidence="1" id="KW-1133">Transmembrane helix</keyword>
<evidence type="ECO:0000313" key="6">
    <source>
        <dbReference type="EMBL" id="OUQ64774.1"/>
    </source>
</evidence>
<dbReference type="EMBL" id="VYQC01000007">
    <property type="protein sequence ID" value="KAA9045769.1"/>
    <property type="molecule type" value="Genomic_DNA"/>
</dbReference>
<dbReference type="Proteomes" id="UP000327007">
    <property type="component" value="Unassembled WGS sequence"/>
</dbReference>
<reference evidence="8" key="1">
    <citation type="submission" date="2017-04" db="EMBL/GenBank/DDBJ databases">
        <title>Function of individual gut microbiota members based on whole genome sequencing of pure cultures obtained from chicken caecum.</title>
        <authorList>
            <person name="Medvecky M."/>
            <person name="Cejkova D."/>
            <person name="Polansky O."/>
            <person name="Karasova D."/>
            <person name="Kubasova T."/>
            <person name="Cizek A."/>
            <person name="Rychlik I."/>
        </authorList>
    </citation>
    <scope>NUCLEOTIDE SEQUENCE [LARGE SCALE GENOMIC DNA]</scope>
    <source>
        <strain evidence="8">An109</strain>
    </source>
</reference>
<dbReference type="EMBL" id="QRNE01000257">
    <property type="protein sequence ID" value="RHK17416.1"/>
    <property type="molecule type" value="Genomic_DNA"/>
</dbReference>
<feature type="transmembrane region" description="Helical" evidence="1">
    <location>
        <begin position="230"/>
        <end position="249"/>
    </location>
</feature>
<sequence>MINNTKQCPFCGEEIQATAKKCRHCGEWLEDSVSNTKNQATTEVSFQRDSNNHKTEVNHLKTPISDFVLILFWTGVIATFISMSHQSGVCHLTNPHKWLQIMQWATYIPEWVADLLSGLVDIIFAYALYIGMKQQTKPMSGLLITNIIITVVVSFLILCMDLISIADEDYIGILISLFVILGMLITSTIIGVQFIRHFNGLLNKLGWGMLASLIIVISAAALISEDEFSMTNTIISFIEFWIISYILYIQAELLTD</sequence>
<evidence type="ECO:0000313" key="3">
    <source>
        <dbReference type="EMBL" id="KAB6081078.1"/>
    </source>
</evidence>
<dbReference type="EMBL" id="WDES01000041">
    <property type="protein sequence ID" value="KAB6083527.1"/>
    <property type="molecule type" value="Genomic_DNA"/>
</dbReference>
<feature type="transmembrane region" description="Helical" evidence="1">
    <location>
        <begin position="141"/>
        <end position="165"/>
    </location>
</feature>
<dbReference type="GeneID" id="69483875"/>
<dbReference type="RefSeq" id="WP_004315848.1">
    <property type="nucleotide sequence ID" value="NZ_CABKPA010000032.1"/>
</dbReference>
<feature type="transmembrane region" description="Helical" evidence="1">
    <location>
        <begin position="104"/>
        <end position="129"/>
    </location>
</feature>
<reference evidence="6" key="2">
    <citation type="journal article" date="2018" name="BMC Genomics">
        <title>Whole genome sequencing and function prediction of 133 gut anaerobes isolated from chicken caecum in pure cultures.</title>
        <authorList>
            <person name="Medvecky M."/>
            <person name="Cejkova D."/>
            <person name="Polansky O."/>
            <person name="Karasova D."/>
            <person name="Kubasova T."/>
            <person name="Cizek A."/>
            <person name="Rychlik I."/>
        </authorList>
    </citation>
    <scope>NUCLEOTIDE SEQUENCE</scope>
    <source>
        <strain evidence="6">An109</strain>
    </source>
</reference>
<protein>
    <recommendedName>
        <fullName evidence="14">Zinc ribbon domain-containing protein</fullName>
    </recommendedName>
</protein>
<dbReference type="Proteomes" id="UP000196036">
    <property type="component" value="Unassembled WGS sequence"/>
</dbReference>